<evidence type="ECO:0000313" key="2">
    <source>
        <dbReference type="Proteomes" id="UP000464624"/>
    </source>
</evidence>
<evidence type="ECO:0000313" key="1">
    <source>
        <dbReference type="EMBL" id="BBU21058.1"/>
    </source>
</evidence>
<dbReference type="EMBL" id="AP022314">
    <property type="protein sequence ID" value="BBU21058.1"/>
    <property type="molecule type" value="Genomic_DNA"/>
</dbReference>
<organism evidence="1 2">
    <name type="scientific">Mycobacterium xenopi</name>
    <dbReference type="NCBI Taxonomy" id="1789"/>
    <lineage>
        <taxon>Bacteria</taxon>
        <taxon>Bacillati</taxon>
        <taxon>Actinomycetota</taxon>
        <taxon>Actinomycetes</taxon>
        <taxon>Mycobacteriales</taxon>
        <taxon>Mycobacteriaceae</taxon>
        <taxon>Mycobacterium</taxon>
    </lineage>
</organism>
<sequence length="98" mass="11137">MPASSTTSRGRPELVDRTSIEQLPFDDWADQDLLTKHEARKRLIEEISRTRARLDQLLIESPDAEAEITLLSRRVHAMESIRGEYDVYLDGNRGVGGD</sequence>
<dbReference type="AlphaFoldDB" id="A0AAD1GXA4"/>
<name>A0AAD1GXA4_MYCXE</name>
<accession>A0AAD1GXA4</accession>
<dbReference type="KEGG" id="mxe:MYXE_08470"/>
<proteinExistence type="predicted"/>
<dbReference type="Proteomes" id="UP000464624">
    <property type="component" value="Chromosome"/>
</dbReference>
<gene>
    <name evidence="1" type="ORF">MYXE_08470</name>
</gene>
<reference evidence="1 2" key="1">
    <citation type="submission" date="2019-12" db="EMBL/GenBank/DDBJ databases">
        <title>Complete genome sequence of Mycolicibacterium xenopi str. JCM15661T.</title>
        <authorList>
            <person name="Yoshida M."/>
            <person name="Fukano H."/>
            <person name="Asakura T."/>
            <person name="Hoshino Y."/>
        </authorList>
    </citation>
    <scope>NUCLEOTIDE SEQUENCE [LARGE SCALE GENOMIC DNA]</scope>
    <source>
        <strain evidence="1 2">JCM 15661T</strain>
    </source>
</reference>
<protein>
    <submittedName>
        <fullName evidence="1">Uncharacterized protein</fullName>
    </submittedName>
</protein>